<proteinExistence type="inferred from homology"/>
<dbReference type="OrthoDB" id="1470350at2759"/>
<dbReference type="PANTHER" id="PTHR24304:SF2">
    <property type="entry name" value="24-HYDROXYCHOLESTEROL 7-ALPHA-HYDROXYLASE"/>
    <property type="match status" value="1"/>
</dbReference>
<dbReference type="GO" id="GO:0016705">
    <property type="term" value="F:oxidoreductase activity, acting on paired donors, with incorporation or reduction of molecular oxygen"/>
    <property type="evidence" value="ECO:0007669"/>
    <property type="project" value="InterPro"/>
</dbReference>
<dbReference type="EMBL" id="KE384756">
    <property type="protein sequence ID" value="KJK74566.1"/>
    <property type="molecule type" value="Genomic_DNA"/>
</dbReference>
<dbReference type="InterPro" id="IPR001128">
    <property type="entry name" value="Cyt_P450"/>
</dbReference>
<evidence type="ECO:0000256" key="3">
    <source>
        <dbReference type="ARBA" id="ARBA00022723"/>
    </source>
</evidence>
<keyword evidence="6" id="KW-1185">Reference proteome</keyword>
<organism evidence="5 6">
    <name type="scientific">Metarhizium anisopliae BRIP 53293</name>
    <dbReference type="NCBI Taxonomy" id="1291518"/>
    <lineage>
        <taxon>Eukaryota</taxon>
        <taxon>Fungi</taxon>
        <taxon>Dikarya</taxon>
        <taxon>Ascomycota</taxon>
        <taxon>Pezizomycotina</taxon>
        <taxon>Sordariomycetes</taxon>
        <taxon>Hypocreomycetidae</taxon>
        <taxon>Hypocreales</taxon>
        <taxon>Clavicipitaceae</taxon>
        <taxon>Metarhizium</taxon>
    </lineage>
</organism>
<keyword evidence="2" id="KW-0349">Heme</keyword>
<name>A0A0D9NL21_METAN</name>
<evidence type="ECO:0000256" key="4">
    <source>
        <dbReference type="ARBA" id="ARBA00023004"/>
    </source>
</evidence>
<dbReference type="GO" id="GO:0020037">
    <property type="term" value="F:heme binding"/>
    <property type="evidence" value="ECO:0007669"/>
    <property type="project" value="InterPro"/>
</dbReference>
<evidence type="ECO:0000256" key="1">
    <source>
        <dbReference type="ARBA" id="ARBA00010617"/>
    </source>
</evidence>
<evidence type="ECO:0000313" key="5">
    <source>
        <dbReference type="EMBL" id="KJK74566.1"/>
    </source>
</evidence>
<reference evidence="6" key="1">
    <citation type="journal article" date="2014" name="BMC Genomics">
        <title>The genome sequence of the biocontrol fungus Metarhizium anisopliae and comparative genomics of Metarhizium species.</title>
        <authorList>
            <person name="Pattemore J.A."/>
            <person name="Hane J.K."/>
            <person name="Williams A.H."/>
            <person name="Wilson B.A."/>
            <person name="Stodart B.J."/>
            <person name="Ash G.J."/>
        </authorList>
    </citation>
    <scope>NUCLEOTIDE SEQUENCE [LARGE SCALE GENOMIC DNA]</scope>
    <source>
        <strain evidence="6">BRIP 53293</strain>
    </source>
</reference>
<keyword evidence="4" id="KW-0408">Iron</keyword>
<dbReference type="SUPFAM" id="SSF48264">
    <property type="entry name" value="Cytochrome P450"/>
    <property type="match status" value="1"/>
</dbReference>
<protein>
    <submittedName>
        <fullName evidence="5">Uncharacterized protein</fullName>
    </submittedName>
</protein>
<accession>A0A0D9NL21</accession>
<dbReference type="InterPro" id="IPR050529">
    <property type="entry name" value="CYP450_sterol_14alpha_dmase"/>
</dbReference>
<dbReference type="GO" id="GO:0008395">
    <property type="term" value="F:steroid hydroxylase activity"/>
    <property type="evidence" value="ECO:0007669"/>
    <property type="project" value="TreeGrafter"/>
</dbReference>
<comment type="similarity">
    <text evidence="1">Belongs to the cytochrome P450 family.</text>
</comment>
<dbReference type="Pfam" id="PF00067">
    <property type="entry name" value="p450"/>
    <property type="match status" value="1"/>
</dbReference>
<dbReference type="PANTHER" id="PTHR24304">
    <property type="entry name" value="CYTOCHROME P450 FAMILY 7"/>
    <property type="match status" value="1"/>
</dbReference>
<gene>
    <name evidence="5" type="ORF">H634G_10095</name>
</gene>
<evidence type="ECO:0000256" key="2">
    <source>
        <dbReference type="ARBA" id="ARBA00022617"/>
    </source>
</evidence>
<dbReference type="GO" id="GO:0005506">
    <property type="term" value="F:iron ion binding"/>
    <property type="evidence" value="ECO:0007669"/>
    <property type="project" value="InterPro"/>
</dbReference>
<dbReference type="Gene3D" id="1.10.630.10">
    <property type="entry name" value="Cytochrome P450"/>
    <property type="match status" value="1"/>
</dbReference>
<dbReference type="AlphaFoldDB" id="A0A0D9NL21"/>
<evidence type="ECO:0000313" key="6">
    <source>
        <dbReference type="Proteomes" id="UP000054544"/>
    </source>
</evidence>
<keyword evidence="3" id="KW-0479">Metal-binding</keyword>
<dbReference type="STRING" id="1291518.A0A0D9NL21"/>
<dbReference type="Proteomes" id="UP000054544">
    <property type="component" value="Unassembled WGS sequence"/>
</dbReference>
<sequence length="179" mass="20279">MSVPRARVIASLDKYLQVPQERAGDAAWLVNAMEDEMRAVGVQGENLAIVIFHLYLAINTNTRKTAFWVLTYPPHNPELLAAYRRETAPAFRGPDLADPSVIQDAAKCPEVDAVWHDTLRMLGWSASVRSVTRDTVIGGKRMCKCILVLHRLLHFDEGIFGDATHQFRTERWRNNENLP</sequence>
<dbReference type="InterPro" id="IPR036396">
    <property type="entry name" value="Cyt_P450_sf"/>
</dbReference>